<dbReference type="FunCoup" id="I2H2S2">
    <property type="interactions" value="166"/>
</dbReference>
<name>I2H2S2_HENB6</name>
<dbReference type="eggNOG" id="ENOG502QVAT">
    <property type="taxonomic scope" value="Eukaryota"/>
</dbReference>
<gene>
    <name evidence="2" type="primary">TBLA0D01660</name>
    <name evidence="2" type="ORF">TBLA_0D01660</name>
</gene>
<dbReference type="AlphaFoldDB" id="I2H2S2"/>
<dbReference type="KEGG" id="tbl:TBLA_0D01660"/>
<accession>I2H2S2</accession>
<feature type="region of interest" description="Disordered" evidence="1">
    <location>
        <begin position="424"/>
        <end position="455"/>
    </location>
</feature>
<proteinExistence type="predicted"/>
<protein>
    <recommendedName>
        <fullName evidence="4">Protein GIS4</fullName>
    </recommendedName>
</protein>
<organism evidence="2 3">
    <name type="scientific">Henningerozyma blattae (strain ATCC 34711 / CBS 6284 / DSM 70876 / NBRC 10599 / NRRL Y-10934 / UCD 77-7)</name>
    <name type="common">Yeast</name>
    <name type="synonym">Tetrapisispora blattae</name>
    <dbReference type="NCBI Taxonomy" id="1071380"/>
    <lineage>
        <taxon>Eukaryota</taxon>
        <taxon>Fungi</taxon>
        <taxon>Dikarya</taxon>
        <taxon>Ascomycota</taxon>
        <taxon>Saccharomycotina</taxon>
        <taxon>Saccharomycetes</taxon>
        <taxon>Saccharomycetales</taxon>
        <taxon>Saccharomycetaceae</taxon>
        <taxon>Henningerozyma</taxon>
    </lineage>
</organism>
<dbReference type="RefSeq" id="XP_004180193.1">
    <property type="nucleotide sequence ID" value="XM_004180145.1"/>
</dbReference>
<dbReference type="InParanoid" id="I2H2S2"/>
<feature type="compositionally biased region" description="Basic and acidic residues" evidence="1">
    <location>
        <begin position="823"/>
        <end position="857"/>
    </location>
</feature>
<evidence type="ECO:0000256" key="1">
    <source>
        <dbReference type="SAM" id="MobiDB-lite"/>
    </source>
</evidence>
<evidence type="ECO:0000313" key="3">
    <source>
        <dbReference type="Proteomes" id="UP000002866"/>
    </source>
</evidence>
<reference evidence="2 3" key="1">
    <citation type="journal article" date="2011" name="Proc. Natl. Acad. Sci. U.S.A.">
        <title>Evolutionary erosion of yeast sex chromosomes by mating-type switching accidents.</title>
        <authorList>
            <person name="Gordon J.L."/>
            <person name="Armisen D."/>
            <person name="Proux-Wera E."/>
            <person name="Oheigeartaigh S.S."/>
            <person name="Byrne K.P."/>
            <person name="Wolfe K.H."/>
        </authorList>
    </citation>
    <scope>NUCLEOTIDE SEQUENCE [LARGE SCALE GENOMIC DNA]</scope>
    <source>
        <strain evidence="3">ATCC 34711 / CBS 6284 / DSM 70876 / NBRC 10599 / NRRL Y-10934 / UCD 77-7</strain>
    </source>
</reference>
<dbReference type="EMBL" id="HE806319">
    <property type="protein sequence ID" value="CCH60674.1"/>
    <property type="molecule type" value="Genomic_DNA"/>
</dbReference>
<dbReference type="HOGENOM" id="CLU_016359_0_0_1"/>
<evidence type="ECO:0008006" key="4">
    <source>
        <dbReference type="Google" id="ProtNLM"/>
    </source>
</evidence>
<feature type="region of interest" description="Disordered" evidence="1">
    <location>
        <begin position="800"/>
        <end position="866"/>
    </location>
</feature>
<dbReference type="OrthoDB" id="4070734at2759"/>
<sequence length="866" mass="99211">MPVTKPKPVQVNDYYDNDNNGLWSWYLSNIRNGMFEELTENILKITLLKRFLKENFQQDINSTSQHSTNCTKILFTSIPDNIHQDLPILENLLKDYFDLDNLDNIQILKLTQNRCYNHENHYILKDILDNFGNTSFFIHDGTKQKIPPLKHKPDSNNNINNLDNLDIYRDEDNSIINSDDQQSECPSLTPLNSIRSSHAYSAKKSNSITQENSKTNFLKLSQPAIDPLSLSYGPSNPSSFQGNSLLSLRDEAKNCCNNDEQQNGIVVAESFLNKDPNIETVDDFDGSINSHPPLIEHFLDTNKIDEDNTEINILDSNYSKEFEAKIKDDGGTDDEETDRSLFFTFKHKTLPESEKALSSQENKCDTTLIKTDTNLPTSEDISFDSFNTSNNVLERNETSYIGHPLSLTITHEEDQNQKIEQQLLYRGDNSQNFRTDNIENRNMHNKDGLSNSSDKVSELSKLSDSLNSLNYSVTESNSSNLLSASSSNDSSSSYSAMSILPSISISDSLGHFRLVLQCILIYHPHAEKTYTAIRQSDSNRDVADIQDDWLLYDLKFSMDNLEILTLQELLDFNRDYPKILFYTLVAINDNSSYIRTNKNISEINELTNNLKNLNCKPSGDDRNKKDNQKINTEFNTTRIHSNHLIDHSSSEDIPRQLYTTLSSDEEYGEIEYPEGLEMYEPSKIKSNTTTIAHRSIRTVNSIGEWAFHRTDTRGTKDTKNISINSYVEPFSRSPSPFEYIISSHIKDSTTNETENITTTAFITDYNTKYATQKSEISKLVLQPDNNQAGSNTLILDKIKNRKRQMHPVERSKSTPVPYNVSSKDQKNTKSKSWREKMDIIKRRREESRQRKSKDSLSDRNTLCNIM</sequence>
<evidence type="ECO:0000313" key="2">
    <source>
        <dbReference type="EMBL" id="CCH60674.1"/>
    </source>
</evidence>
<dbReference type="GeneID" id="14495710"/>
<keyword evidence="3" id="KW-1185">Reference proteome</keyword>
<dbReference type="Proteomes" id="UP000002866">
    <property type="component" value="Chromosome 4"/>
</dbReference>
<feature type="compositionally biased region" description="Polar residues" evidence="1">
    <location>
        <begin position="813"/>
        <end position="822"/>
    </location>
</feature>
<feature type="compositionally biased region" description="Basic and acidic residues" evidence="1">
    <location>
        <begin position="436"/>
        <end position="447"/>
    </location>
</feature>